<gene>
    <name evidence="2" type="ORF">EYF80_005305</name>
</gene>
<name>A0A4Z2J4C3_9TELE</name>
<evidence type="ECO:0000256" key="1">
    <source>
        <dbReference type="SAM" id="MobiDB-lite"/>
    </source>
</evidence>
<proteinExistence type="predicted"/>
<feature type="compositionally biased region" description="Polar residues" evidence="1">
    <location>
        <begin position="382"/>
        <end position="401"/>
    </location>
</feature>
<feature type="region of interest" description="Disordered" evidence="1">
    <location>
        <begin position="233"/>
        <end position="294"/>
    </location>
</feature>
<dbReference type="OrthoDB" id="8885993at2759"/>
<feature type="compositionally biased region" description="Polar residues" evidence="1">
    <location>
        <begin position="412"/>
        <end position="421"/>
    </location>
</feature>
<feature type="compositionally biased region" description="Polar residues" evidence="1">
    <location>
        <begin position="264"/>
        <end position="283"/>
    </location>
</feature>
<accession>A0A4Z2J4C3</accession>
<organism evidence="2 3">
    <name type="scientific">Liparis tanakae</name>
    <name type="common">Tanaka's snailfish</name>
    <dbReference type="NCBI Taxonomy" id="230148"/>
    <lineage>
        <taxon>Eukaryota</taxon>
        <taxon>Metazoa</taxon>
        <taxon>Chordata</taxon>
        <taxon>Craniata</taxon>
        <taxon>Vertebrata</taxon>
        <taxon>Euteleostomi</taxon>
        <taxon>Actinopterygii</taxon>
        <taxon>Neopterygii</taxon>
        <taxon>Teleostei</taxon>
        <taxon>Neoteleostei</taxon>
        <taxon>Acanthomorphata</taxon>
        <taxon>Eupercaria</taxon>
        <taxon>Perciformes</taxon>
        <taxon>Cottioidei</taxon>
        <taxon>Cottales</taxon>
        <taxon>Liparidae</taxon>
        <taxon>Liparis</taxon>
    </lineage>
</organism>
<feature type="compositionally biased region" description="Polar residues" evidence="1">
    <location>
        <begin position="343"/>
        <end position="362"/>
    </location>
</feature>
<feature type="region of interest" description="Disordered" evidence="1">
    <location>
        <begin position="330"/>
        <end position="459"/>
    </location>
</feature>
<sequence length="656" mass="71236">MGREDDSCFSISTNIAEGVRREERCRVFLHSSGGGGGGSSLAPYANKIPEHRCHMIALGEGWDLPSADPAEQEGLCQLSGDVMIYFEEMMSGLCSEAGGVYSGTTLNDLQVSELGLCLSDAPRSLLLLLLCRPAHPRGQPFALQHLQQLLNGLVPGSECLFLGVDPQLHLLKSLPQQEELLGLPVVFGLQPPEVLLRQLDVVVVVGGGAALLLQQLVLKSLDTPRPNRNTYVGFTQQGSGFDGSHLQNRLRRPSGSPGSARIRSLNTDTVGGSSSQRFPSSGNRRPPSQPAKSGYDAVKLVQSSSASKPNWRTNMFKQENVQMMPKKPLSFSASISSGSSLSKYTQSPTSKKGTWPVQQGTQSTSNHRSSSSESFLGPNDSFKPNSHQTSAQKSSVNSETPADTGAMGYSTPMKSSRQSSAGAAEPRRVPVRTKTSASAPARRVSSRRGSAASKRTGAWKPYSSKVVPVDARNRPASGTSSAGTSGQDFAPSVIQQIPERYGGYAIRRMKEPADQKEGSLGKHQAYVAPRRKSLLQKRVYVAPQRPSLKEQDYVAPQRPSLQKQTYMAPQRPSLLQKRPSLQKQPYMAPQRPSLQKQTYVAPQRPSLQKQTYVAPQRQSWQQPYVVTQRPSASSTQNVRSVHPGAKWRSVGLRLGQ</sequence>
<feature type="compositionally biased region" description="Low complexity" evidence="1">
    <location>
        <begin position="436"/>
        <end position="455"/>
    </location>
</feature>
<dbReference type="AlphaFoldDB" id="A0A4Z2J4C3"/>
<keyword evidence="3" id="KW-1185">Reference proteome</keyword>
<dbReference type="EMBL" id="SRLO01000027">
    <property type="protein sequence ID" value="TNN84312.1"/>
    <property type="molecule type" value="Genomic_DNA"/>
</dbReference>
<feature type="compositionally biased region" description="Low complexity" evidence="1">
    <location>
        <begin position="363"/>
        <end position="374"/>
    </location>
</feature>
<evidence type="ECO:0000313" key="3">
    <source>
        <dbReference type="Proteomes" id="UP000314294"/>
    </source>
</evidence>
<protein>
    <submittedName>
        <fullName evidence="2">Uncharacterized protein</fullName>
    </submittedName>
</protein>
<feature type="region of interest" description="Disordered" evidence="1">
    <location>
        <begin position="623"/>
        <end position="656"/>
    </location>
</feature>
<evidence type="ECO:0000313" key="2">
    <source>
        <dbReference type="EMBL" id="TNN84312.1"/>
    </source>
</evidence>
<reference evidence="2 3" key="1">
    <citation type="submission" date="2019-03" db="EMBL/GenBank/DDBJ databases">
        <title>First draft genome of Liparis tanakae, snailfish: a comprehensive survey of snailfish specific genes.</title>
        <authorList>
            <person name="Kim W."/>
            <person name="Song I."/>
            <person name="Jeong J.-H."/>
            <person name="Kim D."/>
            <person name="Kim S."/>
            <person name="Ryu S."/>
            <person name="Song J.Y."/>
            <person name="Lee S.K."/>
        </authorList>
    </citation>
    <scope>NUCLEOTIDE SEQUENCE [LARGE SCALE GENOMIC DNA]</scope>
    <source>
        <tissue evidence="2">Muscle</tissue>
    </source>
</reference>
<comment type="caution">
    <text evidence="2">The sequence shown here is derived from an EMBL/GenBank/DDBJ whole genome shotgun (WGS) entry which is preliminary data.</text>
</comment>
<feature type="compositionally biased region" description="Polar residues" evidence="1">
    <location>
        <begin position="623"/>
        <end position="639"/>
    </location>
</feature>
<dbReference type="Proteomes" id="UP000314294">
    <property type="component" value="Unassembled WGS sequence"/>
</dbReference>
<feature type="compositionally biased region" description="Low complexity" evidence="1">
    <location>
        <begin position="330"/>
        <end position="342"/>
    </location>
</feature>